<dbReference type="InterPro" id="IPR027417">
    <property type="entry name" value="P-loop_NTPase"/>
</dbReference>
<dbReference type="InterPro" id="IPR032675">
    <property type="entry name" value="LRR_dom_sf"/>
</dbReference>
<evidence type="ECO:0000259" key="5">
    <source>
        <dbReference type="Pfam" id="PF00931"/>
    </source>
</evidence>
<dbReference type="Pfam" id="PF00931">
    <property type="entry name" value="NB-ARC"/>
    <property type="match status" value="1"/>
</dbReference>
<evidence type="ECO:0000256" key="4">
    <source>
        <dbReference type="SAM" id="MobiDB-lite"/>
    </source>
</evidence>
<keyword evidence="9" id="KW-1185">Reference proteome</keyword>
<dbReference type="AlphaFoldDB" id="A0A3L6TLV0"/>
<dbReference type="Gene3D" id="1.10.10.10">
    <property type="entry name" value="Winged helix-like DNA-binding domain superfamily/Winged helix DNA-binding domain"/>
    <property type="match status" value="1"/>
</dbReference>
<dbReference type="InterPro" id="IPR055414">
    <property type="entry name" value="LRR_R13L4/SHOC2-like"/>
</dbReference>
<keyword evidence="3" id="KW-0611">Plant defense</keyword>
<evidence type="ECO:0000256" key="1">
    <source>
        <dbReference type="ARBA" id="ARBA00022614"/>
    </source>
</evidence>
<dbReference type="SUPFAM" id="SSF52058">
    <property type="entry name" value="L domain-like"/>
    <property type="match status" value="1"/>
</dbReference>
<dbReference type="STRING" id="4540.A0A3L6TLV0"/>
<accession>A0A3L6TLV0</accession>
<reference evidence="9" key="1">
    <citation type="journal article" date="2019" name="Nat. Commun.">
        <title>The genome of broomcorn millet.</title>
        <authorList>
            <person name="Zou C."/>
            <person name="Miki D."/>
            <person name="Li D."/>
            <person name="Tang Q."/>
            <person name="Xiao L."/>
            <person name="Rajput S."/>
            <person name="Deng P."/>
            <person name="Jia W."/>
            <person name="Huang R."/>
            <person name="Zhang M."/>
            <person name="Sun Y."/>
            <person name="Hu J."/>
            <person name="Fu X."/>
            <person name="Schnable P.S."/>
            <person name="Li F."/>
            <person name="Zhang H."/>
            <person name="Feng B."/>
            <person name="Zhu X."/>
            <person name="Liu R."/>
            <person name="Schnable J.C."/>
            <person name="Zhu J.-K."/>
            <person name="Zhang H."/>
        </authorList>
    </citation>
    <scope>NUCLEOTIDE SEQUENCE [LARGE SCALE GENOMIC DNA]</scope>
</reference>
<protein>
    <submittedName>
        <fullName evidence="8">Disease resistance protein RGA3</fullName>
    </submittedName>
</protein>
<comment type="caution">
    <text evidence="8">The sequence shown here is derived from an EMBL/GenBank/DDBJ whole genome shotgun (WGS) entry which is preliminary data.</text>
</comment>
<dbReference type="InterPro" id="IPR036388">
    <property type="entry name" value="WH-like_DNA-bd_sf"/>
</dbReference>
<dbReference type="PANTHER" id="PTHR23155:SF1095">
    <property type="entry name" value="OS05G0250700 PROTEIN"/>
    <property type="match status" value="1"/>
</dbReference>
<evidence type="ECO:0000259" key="7">
    <source>
        <dbReference type="Pfam" id="PF23598"/>
    </source>
</evidence>
<dbReference type="PANTHER" id="PTHR23155">
    <property type="entry name" value="DISEASE RESISTANCE PROTEIN RP"/>
    <property type="match status" value="1"/>
</dbReference>
<dbReference type="GO" id="GO:0098542">
    <property type="term" value="P:defense response to other organism"/>
    <property type="evidence" value="ECO:0007669"/>
    <property type="project" value="TreeGrafter"/>
</dbReference>
<dbReference type="InterPro" id="IPR002182">
    <property type="entry name" value="NB-ARC"/>
</dbReference>
<name>A0A3L6TLV0_PANMI</name>
<dbReference type="Gene3D" id="3.80.10.10">
    <property type="entry name" value="Ribonuclease Inhibitor"/>
    <property type="match status" value="1"/>
</dbReference>
<dbReference type="InterPro" id="IPR003591">
    <property type="entry name" value="Leu-rich_rpt_typical-subtyp"/>
</dbReference>
<organism evidence="8 9">
    <name type="scientific">Panicum miliaceum</name>
    <name type="common">Proso millet</name>
    <name type="synonym">Broomcorn millet</name>
    <dbReference type="NCBI Taxonomy" id="4540"/>
    <lineage>
        <taxon>Eukaryota</taxon>
        <taxon>Viridiplantae</taxon>
        <taxon>Streptophyta</taxon>
        <taxon>Embryophyta</taxon>
        <taxon>Tracheophyta</taxon>
        <taxon>Spermatophyta</taxon>
        <taxon>Magnoliopsida</taxon>
        <taxon>Liliopsida</taxon>
        <taxon>Poales</taxon>
        <taxon>Poaceae</taxon>
        <taxon>PACMAD clade</taxon>
        <taxon>Panicoideae</taxon>
        <taxon>Panicodae</taxon>
        <taxon>Paniceae</taxon>
        <taxon>Panicinae</taxon>
        <taxon>Panicum</taxon>
        <taxon>Panicum sect. Panicum</taxon>
    </lineage>
</organism>
<evidence type="ECO:0000313" key="9">
    <source>
        <dbReference type="Proteomes" id="UP000275267"/>
    </source>
</evidence>
<feature type="domain" description="NB-ARC" evidence="5">
    <location>
        <begin position="744"/>
        <end position="892"/>
    </location>
</feature>
<sequence>MMIIEKCNGLPLAIKVIGGVLTIRSPTRDSWFVILNHILGSEAQSEVIFSSLYLSYQDLSPQLKQCFLYYSLLPKGVNFDSPNVINMWISEGFIHLAAGRAHELEDIGTEYHQDLIMRHLIEPGASSSMHDIVRSFAQHMTREEALVVQRELQTEISSHLLSNFRRLSIESAESVPVEWADLQKLVLLRVLIINRTVNFKPGDSLSSFSSLRVLHIVRLAGSNELVRSLCQLKHLRYLYLYDSDISSLPDDIHRMKFLQHIGIVNCERFVQLPVNIIKLTQLRSLDLVGSSVDVVPRGFGRLTNLRSLFGFPVHRDGEGQGWCSLEELAPLRKLRSLRLEGIEKVNVSYLAEKAMISSMEHLISLHLNCSKSISVDVTNSEEQFIQEVYKHLSPPHCVENIVMETYIGRRLPNWMWAPEAAAFRRLRYMVLRNLASCTKLPDGLCQIPFLKRLEINKAPRIKHVGPEFLHHGGLQCAFPSLQELILLGMVKWCGWVWDPLNDVQAMPALEVLLVERCRLRSFPPGLSCHARALRRLVIAHALRLESLEAFLSLVELDICLSPRLSKIANLPRLQKLTVKICTKLSVLEGVPALRSLLLEDYTMKTLPGYLQRLQDDVCPKYLTLDCTIKLLKSISMRKGGPEWPKISHIQQVNAYAEDGGHQRKWSVLYTREPFSFKANMPDSDSDSEENLADDKLVRSDIPSDGSTDSQTDDELDDNNDIRTVSTGVDPFYDDSELVGIESPRDQIIEMLMNGRHTDKQQLQVVSIYGIGGLGKTTIAKSVGRQISNRFDCCAYVSVSQRPEDIGDIVSMGIMKSIIEQVRCPYPNLQDNLQVMINILKQFLEDKRYLIVIDDIWEASVWETIKAAFIGNNHGSGIIATTYKVDVAESIGGVYTLPLLSD</sequence>
<evidence type="ECO:0000256" key="2">
    <source>
        <dbReference type="ARBA" id="ARBA00022737"/>
    </source>
</evidence>
<dbReference type="InterPro" id="IPR058922">
    <property type="entry name" value="WHD_DRP"/>
</dbReference>
<evidence type="ECO:0000259" key="6">
    <source>
        <dbReference type="Pfam" id="PF23559"/>
    </source>
</evidence>
<proteinExistence type="predicted"/>
<dbReference type="EMBL" id="PQIB02000001">
    <property type="protein sequence ID" value="RLN41232.1"/>
    <property type="molecule type" value="Genomic_DNA"/>
</dbReference>
<dbReference type="SMART" id="SM00369">
    <property type="entry name" value="LRR_TYP"/>
    <property type="match status" value="3"/>
</dbReference>
<dbReference type="PRINTS" id="PR00364">
    <property type="entry name" value="DISEASERSIST"/>
</dbReference>
<dbReference type="GO" id="GO:0043531">
    <property type="term" value="F:ADP binding"/>
    <property type="evidence" value="ECO:0007669"/>
    <property type="project" value="InterPro"/>
</dbReference>
<dbReference type="Gene3D" id="3.40.50.300">
    <property type="entry name" value="P-loop containing nucleotide triphosphate hydrolases"/>
    <property type="match status" value="1"/>
</dbReference>
<dbReference type="InterPro" id="IPR044974">
    <property type="entry name" value="Disease_R_plants"/>
</dbReference>
<dbReference type="Pfam" id="PF23598">
    <property type="entry name" value="LRR_14"/>
    <property type="match status" value="1"/>
</dbReference>
<evidence type="ECO:0000256" key="3">
    <source>
        <dbReference type="ARBA" id="ARBA00022821"/>
    </source>
</evidence>
<dbReference type="Proteomes" id="UP000275267">
    <property type="component" value="Unassembled WGS sequence"/>
</dbReference>
<dbReference type="Gene3D" id="1.10.8.430">
    <property type="entry name" value="Helical domain of apoptotic protease-activating factors"/>
    <property type="match status" value="1"/>
</dbReference>
<dbReference type="SUPFAM" id="SSF52540">
    <property type="entry name" value="P-loop containing nucleoside triphosphate hydrolases"/>
    <property type="match status" value="2"/>
</dbReference>
<keyword evidence="2" id="KW-0677">Repeat</keyword>
<dbReference type="OrthoDB" id="665945at2759"/>
<gene>
    <name evidence="8" type="ORF">C2845_PM01G25270</name>
</gene>
<feature type="domain" description="Disease resistance protein winged helix" evidence="6">
    <location>
        <begin position="73"/>
        <end position="136"/>
    </location>
</feature>
<feature type="domain" description="Disease resistance R13L4/SHOC-2-like LRR" evidence="7">
    <location>
        <begin position="203"/>
        <end position="514"/>
    </location>
</feature>
<dbReference type="InterPro" id="IPR042197">
    <property type="entry name" value="Apaf_helical"/>
</dbReference>
<dbReference type="Pfam" id="PF23559">
    <property type="entry name" value="WHD_DRP"/>
    <property type="match status" value="1"/>
</dbReference>
<keyword evidence="1" id="KW-0433">Leucine-rich repeat</keyword>
<feature type="region of interest" description="Disordered" evidence="4">
    <location>
        <begin position="678"/>
        <end position="726"/>
    </location>
</feature>
<evidence type="ECO:0000313" key="8">
    <source>
        <dbReference type="EMBL" id="RLN41232.1"/>
    </source>
</evidence>